<proteinExistence type="predicted"/>
<reference evidence="2 3" key="1">
    <citation type="submission" date="2023-06" db="EMBL/GenBank/DDBJ databases">
        <title>Five Gram-positive bacteria isolated from mangrove sediments in Shenzhen, Guangdong, China.</title>
        <authorList>
            <person name="Yu S."/>
            <person name="Zheng W."/>
            <person name="Huang Y."/>
        </authorList>
    </citation>
    <scope>NUCLEOTIDE SEQUENCE [LARGE SCALE GENOMIC DNA]</scope>
    <source>
        <strain evidence="2 3">SaN35-3</strain>
    </source>
</reference>
<protein>
    <submittedName>
        <fullName evidence="2">YfhE family protein</fullName>
    </submittedName>
</protein>
<organism evidence="2 3">
    <name type="scientific">Bacillus carboniphilus</name>
    <dbReference type="NCBI Taxonomy" id="86663"/>
    <lineage>
        <taxon>Bacteria</taxon>
        <taxon>Bacillati</taxon>
        <taxon>Bacillota</taxon>
        <taxon>Bacilli</taxon>
        <taxon>Bacillales</taxon>
        <taxon>Bacillaceae</taxon>
        <taxon>Bacillus</taxon>
    </lineage>
</organism>
<dbReference type="Pfam" id="PF14152">
    <property type="entry name" value="YfhE"/>
    <property type="match status" value="1"/>
</dbReference>
<sequence>MGNKKRTEQTRRLLNSNQEVRYQKDFKKADRAGSFKI</sequence>
<gene>
    <name evidence="2" type="ORF">LC087_18625</name>
</gene>
<evidence type="ECO:0000313" key="3">
    <source>
        <dbReference type="Proteomes" id="UP001197974"/>
    </source>
</evidence>
<dbReference type="RefSeq" id="WP_226542307.1">
    <property type="nucleotide sequence ID" value="NZ_CP129013.1"/>
</dbReference>
<keyword evidence="3" id="KW-1185">Reference proteome</keyword>
<feature type="compositionally biased region" description="Basic and acidic residues" evidence="1">
    <location>
        <begin position="21"/>
        <end position="37"/>
    </location>
</feature>
<evidence type="ECO:0000313" key="2">
    <source>
        <dbReference type="EMBL" id="WLR42666.1"/>
    </source>
</evidence>
<accession>A0ABY9JTE1</accession>
<dbReference type="InterPro" id="IPR025437">
    <property type="entry name" value="YfhE-like"/>
</dbReference>
<dbReference type="Proteomes" id="UP001197974">
    <property type="component" value="Chromosome"/>
</dbReference>
<evidence type="ECO:0000256" key="1">
    <source>
        <dbReference type="SAM" id="MobiDB-lite"/>
    </source>
</evidence>
<dbReference type="EMBL" id="CP129013">
    <property type="protein sequence ID" value="WLR42666.1"/>
    <property type="molecule type" value="Genomic_DNA"/>
</dbReference>
<feature type="compositionally biased region" description="Basic and acidic residues" evidence="1">
    <location>
        <begin position="1"/>
        <end position="11"/>
    </location>
</feature>
<feature type="region of interest" description="Disordered" evidence="1">
    <location>
        <begin position="1"/>
        <end position="37"/>
    </location>
</feature>
<name>A0ABY9JTE1_9BACI</name>